<dbReference type="EMBL" id="CAMKVN010000869">
    <property type="protein sequence ID" value="CAI2171845.1"/>
    <property type="molecule type" value="Genomic_DNA"/>
</dbReference>
<sequence length="236" mass="26739">MLKTIKLRNNKRAISLSNIDEINSRLNGETNVSINNIDNISTDIKPSFIHTLTTNDLIKNATKPGTLNKSRARTLPNAFIAYRMALTKEYRNKNVKLPPMGQLSRIAKDFWKKEPQNIKNFYKTLAEDAKSLYNQNTIQFVFDKHMNKFENDQEGGRDSSFTATNEICGAGSNNVYQAEGAEVLPVEDAQNSSNVNHPTEDLTASPNYSFFEDPCGTNSADRELFYLLDFHFKINT</sequence>
<gene>
    <name evidence="1" type="ORF">FWILDA_LOCUS5282</name>
</gene>
<dbReference type="Proteomes" id="UP001153678">
    <property type="component" value="Unassembled WGS sequence"/>
</dbReference>
<dbReference type="OrthoDB" id="2317880at2759"/>
<dbReference type="InterPro" id="IPR036910">
    <property type="entry name" value="HMG_box_dom_sf"/>
</dbReference>
<dbReference type="SUPFAM" id="SSF47095">
    <property type="entry name" value="HMG-box"/>
    <property type="match status" value="1"/>
</dbReference>
<accession>A0A9W4SKP6</accession>
<evidence type="ECO:0000313" key="2">
    <source>
        <dbReference type="Proteomes" id="UP001153678"/>
    </source>
</evidence>
<name>A0A9W4SKP6_9GLOM</name>
<reference evidence="1" key="1">
    <citation type="submission" date="2022-08" db="EMBL/GenBank/DDBJ databases">
        <authorList>
            <person name="Kallberg Y."/>
            <person name="Tangrot J."/>
            <person name="Rosling A."/>
        </authorList>
    </citation>
    <scope>NUCLEOTIDE SEQUENCE</scope>
    <source>
        <strain evidence="1">Wild A</strain>
    </source>
</reference>
<proteinExistence type="predicted"/>
<organism evidence="1 2">
    <name type="scientific">Funneliformis geosporum</name>
    <dbReference type="NCBI Taxonomy" id="1117311"/>
    <lineage>
        <taxon>Eukaryota</taxon>
        <taxon>Fungi</taxon>
        <taxon>Fungi incertae sedis</taxon>
        <taxon>Mucoromycota</taxon>
        <taxon>Glomeromycotina</taxon>
        <taxon>Glomeromycetes</taxon>
        <taxon>Glomerales</taxon>
        <taxon>Glomeraceae</taxon>
        <taxon>Funneliformis</taxon>
    </lineage>
</organism>
<dbReference type="Gene3D" id="1.10.30.10">
    <property type="entry name" value="High mobility group box domain"/>
    <property type="match status" value="1"/>
</dbReference>
<protein>
    <submittedName>
        <fullName evidence="1">5571_t:CDS:1</fullName>
    </submittedName>
</protein>
<evidence type="ECO:0000313" key="1">
    <source>
        <dbReference type="EMBL" id="CAI2171845.1"/>
    </source>
</evidence>
<comment type="caution">
    <text evidence="1">The sequence shown here is derived from an EMBL/GenBank/DDBJ whole genome shotgun (WGS) entry which is preliminary data.</text>
</comment>
<dbReference type="AlphaFoldDB" id="A0A9W4SKP6"/>
<keyword evidence="2" id="KW-1185">Reference proteome</keyword>